<proteinExistence type="predicted"/>
<dbReference type="Pfam" id="PF00300">
    <property type="entry name" value="His_Phos_1"/>
    <property type="match status" value="1"/>
</dbReference>
<evidence type="ECO:0000313" key="1">
    <source>
        <dbReference type="EMBL" id="NKC33884.1"/>
    </source>
</evidence>
<dbReference type="EMBL" id="JAAVNE010000057">
    <property type="protein sequence ID" value="NKC33884.1"/>
    <property type="molecule type" value="Genomic_DNA"/>
</dbReference>
<dbReference type="Gene3D" id="3.40.50.1240">
    <property type="entry name" value="Phosphoglycerate mutase-like"/>
    <property type="match status" value="1"/>
</dbReference>
<evidence type="ECO:0008006" key="3">
    <source>
        <dbReference type="Google" id="ProtNLM"/>
    </source>
</evidence>
<protein>
    <recommendedName>
        <fullName evidence="3">Histidine phosphatase family protein</fullName>
    </recommendedName>
</protein>
<comment type="caution">
    <text evidence="1">The sequence shown here is derived from an EMBL/GenBank/DDBJ whole genome shotgun (WGS) entry which is preliminary data.</text>
</comment>
<organism evidence="1 2">
    <name type="scientific">Falsiroseomonas selenitidurans</name>
    <dbReference type="NCBI Taxonomy" id="2716335"/>
    <lineage>
        <taxon>Bacteria</taxon>
        <taxon>Pseudomonadati</taxon>
        <taxon>Pseudomonadota</taxon>
        <taxon>Alphaproteobacteria</taxon>
        <taxon>Acetobacterales</taxon>
        <taxon>Roseomonadaceae</taxon>
        <taxon>Falsiroseomonas</taxon>
    </lineage>
</organism>
<dbReference type="InterPro" id="IPR013078">
    <property type="entry name" value="His_Pase_superF_clade-1"/>
</dbReference>
<accession>A0ABX1E9H2</accession>
<gene>
    <name evidence="1" type="ORF">HEQ75_23700</name>
</gene>
<keyword evidence="2" id="KW-1185">Reference proteome</keyword>
<name>A0ABX1E9H2_9PROT</name>
<dbReference type="SUPFAM" id="SSF53254">
    <property type="entry name" value="Phosphoglycerate mutase-like"/>
    <property type="match status" value="1"/>
</dbReference>
<reference evidence="1 2" key="1">
    <citation type="submission" date="2020-03" db="EMBL/GenBank/DDBJ databases">
        <title>Roseomonas selenitidurans sp. nov. isolated from urban soil.</title>
        <authorList>
            <person name="Liu H."/>
        </authorList>
    </citation>
    <scope>NUCLEOTIDE SEQUENCE [LARGE SCALE GENOMIC DNA]</scope>
    <source>
        <strain evidence="1 2">BU-1</strain>
    </source>
</reference>
<sequence>MGRSGQHDGPCAARQPAFGLTCVDHGIVLFRHAVAPGVGDPAGMRLSDCSTQRNLDDTGRNQARLIGEAMRAAGIAVGAVLSSQWCRTMKTAELAFPGRVMAEPAFNSFFADHIAGPTSSLPWWMA</sequence>
<dbReference type="InterPro" id="IPR029033">
    <property type="entry name" value="His_PPase_superfam"/>
</dbReference>
<evidence type="ECO:0000313" key="2">
    <source>
        <dbReference type="Proteomes" id="UP000787635"/>
    </source>
</evidence>
<dbReference type="Proteomes" id="UP000787635">
    <property type="component" value="Unassembled WGS sequence"/>
</dbReference>